<evidence type="ECO:0000313" key="1">
    <source>
        <dbReference type="EMBL" id="MBD2605656.1"/>
    </source>
</evidence>
<name>A0ABR8GQZ5_9CYAN</name>
<sequence>MKKVLIIDTSILCVYLEVAGKDTCGNDNNKWNKKRVDALLQKEEQESTTFVLPLAAIIETGNHISQAKSKRYEMAQALAELMMKAADAITPWAAFTEQSEFWDAEGLKKLAVEWSKLAVQQISIGDATIKTVAEYYAKSGFQVEILTGDDGLKAYQPSTPAPTPRRKMNKL</sequence>
<dbReference type="EMBL" id="JACJTA010000027">
    <property type="protein sequence ID" value="MBD2605656.1"/>
    <property type="molecule type" value="Genomic_DNA"/>
</dbReference>
<evidence type="ECO:0000313" key="2">
    <source>
        <dbReference type="Proteomes" id="UP000660380"/>
    </source>
</evidence>
<dbReference type="Proteomes" id="UP000660380">
    <property type="component" value="Unassembled WGS sequence"/>
</dbReference>
<organism evidence="1 2">
    <name type="scientific">Scytonema hofmannii FACHB-248</name>
    <dbReference type="NCBI Taxonomy" id="1842502"/>
    <lineage>
        <taxon>Bacteria</taxon>
        <taxon>Bacillati</taxon>
        <taxon>Cyanobacteriota</taxon>
        <taxon>Cyanophyceae</taxon>
        <taxon>Nostocales</taxon>
        <taxon>Scytonemataceae</taxon>
        <taxon>Scytonema</taxon>
    </lineage>
</organism>
<evidence type="ECO:0008006" key="3">
    <source>
        <dbReference type="Google" id="ProtNLM"/>
    </source>
</evidence>
<proteinExistence type="predicted"/>
<reference evidence="1 2" key="1">
    <citation type="journal article" date="2020" name="ISME J.">
        <title>Comparative genomics reveals insights into cyanobacterial evolution and habitat adaptation.</title>
        <authorList>
            <person name="Chen M.Y."/>
            <person name="Teng W.K."/>
            <person name="Zhao L."/>
            <person name="Hu C.X."/>
            <person name="Zhou Y.K."/>
            <person name="Han B.P."/>
            <person name="Song L.R."/>
            <person name="Shu W.S."/>
        </authorList>
    </citation>
    <scope>NUCLEOTIDE SEQUENCE [LARGE SCALE GENOMIC DNA]</scope>
    <source>
        <strain evidence="1 2">FACHB-248</strain>
    </source>
</reference>
<comment type="caution">
    <text evidence="1">The sequence shown here is derived from an EMBL/GenBank/DDBJ whole genome shotgun (WGS) entry which is preliminary data.</text>
</comment>
<accession>A0ABR8GQZ5</accession>
<gene>
    <name evidence="1" type="ORF">H6G81_14240</name>
</gene>
<dbReference type="RefSeq" id="WP_029636789.1">
    <property type="nucleotide sequence ID" value="NZ_JACJTA010000027.1"/>
</dbReference>
<protein>
    <recommendedName>
        <fullName evidence="3">PIN domain-containing protein</fullName>
    </recommendedName>
</protein>
<keyword evidence="2" id="KW-1185">Reference proteome</keyword>